<feature type="compositionally biased region" description="Polar residues" evidence="1">
    <location>
        <begin position="468"/>
        <end position="487"/>
    </location>
</feature>
<feature type="compositionally biased region" description="Polar residues" evidence="1">
    <location>
        <begin position="597"/>
        <end position="606"/>
    </location>
</feature>
<dbReference type="GeneID" id="73468741"/>
<evidence type="ECO:0000313" key="2">
    <source>
        <dbReference type="EMBL" id="KAG7664530.1"/>
    </source>
</evidence>
<feature type="compositionally biased region" description="Polar residues" evidence="1">
    <location>
        <begin position="657"/>
        <end position="684"/>
    </location>
</feature>
<feature type="compositionally biased region" description="Low complexity" evidence="1">
    <location>
        <begin position="585"/>
        <end position="596"/>
    </location>
</feature>
<feature type="compositionally biased region" description="Low complexity" evidence="1">
    <location>
        <begin position="637"/>
        <end position="648"/>
    </location>
</feature>
<feature type="compositionally biased region" description="Polar residues" evidence="1">
    <location>
        <begin position="548"/>
        <end position="565"/>
    </location>
</feature>
<feature type="compositionally biased region" description="Basic and acidic residues" evidence="1">
    <location>
        <begin position="23"/>
        <end position="36"/>
    </location>
</feature>
<feature type="region of interest" description="Disordered" evidence="1">
    <location>
        <begin position="585"/>
        <end position="726"/>
    </location>
</feature>
<evidence type="ECO:0000256" key="1">
    <source>
        <dbReference type="SAM" id="MobiDB-lite"/>
    </source>
</evidence>
<comment type="caution">
    <text evidence="2">The sequence shown here is derived from an EMBL/GenBank/DDBJ whole genome shotgun (WGS) entry which is preliminary data.</text>
</comment>
<feature type="compositionally biased region" description="Polar residues" evidence="1">
    <location>
        <begin position="511"/>
        <end position="526"/>
    </location>
</feature>
<feature type="region of interest" description="Disordered" evidence="1">
    <location>
        <begin position="454"/>
        <end position="573"/>
    </location>
</feature>
<name>A0A8J5QQ29_9ASCO</name>
<dbReference type="Proteomes" id="UP000694255">
    <property type="component" value="Unassembled WGS sequence"/>
</dbReference>
<gene>
    <name evidence="2" type="ORF">J8A68_001940</name>
</gene>
<accession>A0A8J5QQ29</accession>
<sequence>MKEDLESIHAEAPNPPSTNAHPVTDKNEKKDEKKTGTDTTNKSWAQTLAANGGKNIRKLVPDEIDILGHKAHKHYITLEAKIAEGKTKLTEEEMNNYNKYNCIIAYGQGLTLSQWSTSIEKLKDVPEEMKMELYSRMGSASIKSNGLVYEFSQTGNIDVEEVIQLLRDHLLIKTPEVRKRNLMDLISTIESIKQDLLNIGEVEHGDNISMQMETDMKARLSYLLHQKWETELETLVHQAIHIAPIEGNKVLVEILPIIPMDLARLIYPNQDKLESYIRRYLETYGTIIVDDQNAIQITEKDEILRQLAIIKYSLPIAHAKNAEWTLPEFFVRNYSLKSERKNKKLKGSCPVERLPQHIKEATEWSNPTREMPFKMIHASPLPTIPTYMVPPNLKVTRFFLVELPENKVPDASRFYLENHKVEIVSHLQFCGRCHTLDHTRFYCSVECTRCGKAGHSGHAHHSYKRNQQETATNTSSKEGSNQQQPTTPVRILQRNPSSSDFQVANHHGTSRKTPQATQPPHQTNMFLNLPQEEEKESIAESTEDNHSESNTNAPSEFLKTNSIPASTDSNVNVNSTLNTTKKVINTNTQTQPNEPNAETTSNIELSTDQDMEDVESTSNTESSIDQEMEDAETTFKQVSTPQTPSRSTRSSERVSTKPNSTPRSLKAASSTKIGQIRPTTSSKSLKIAGSSRSHKAIISTPVKPTRPRKTTASTDAPDIQEEVPDPQDTRSAILEMETVSQQTYPIYSEDFTQQQQQQQQSIITGPPNADQSAQFASQHLEAPTSNNL</sequence>
<feature type="region of interest" description="Disordered" evidence="1">
    <location>
        <begin position="1"/>
        <end position="42"/>
    </location>
</feature>
<reference evidence="2 3" key="1">
    <citation type="journal article" date="2021" name="DNA Res.">
        <title>Genome analysis of Candida subhashii reveals its hybrid nature and dual mitochondrial genome conformations.</title>
        <authorList>
            <person name="Mixao V."/>
            <person name="Hegedusova E."/>
            <person name="Saus E."/>
            <person name="Pryszcz L.P."/>
            <person name="Cillingova A."/>
            <person name="Nosek J."/>
            <person name="Gabaldon T."/>
        </authorList>
    </citation>
    <scope>NUCLEOTIDE SEQUENCE [LARGE SCALE GENOMIC DNA]</scope>
    <source>
        <strain evidence="2 3">CBS 10753</strain>
    </source>
</reference>
<feature type="compositionally biased region" description="Basic residues" evidence="1">
    <location>
        <begin position="455"/>
        <end position="464"/>
    </location>
</feature>
<organism evidence="2 3">
    <name type="scientific">[Candida] subhashii</name>
    <dbReference type="NCBI Taxonomy" id="561895"/>
    <lineage>
        <taxon>Eukaryota</taxon>
        <taxon>Fungi</taxon>
        <taxon>Dikarya</taxon>
        <taxon>Ascomycota</taxon>
        <taxon>Saccharomycotina</taxon>
        <taxon>Pichiomycetes</taxon>
        <taxon>Debaryomycetaceae</taxon>
        <taxon>Spathaspora</taxon>
    </lineage>
</organism>
<dbReference type="RefSeq" id="XP_049264762.1">
    <property type="nucleotide sequence ID" value="XM_049405637.1"/>
</dbReference>
<dbReference type="AlphaFoldDB" id="A0A8J5QQ29"/>
<protein>
    <submittedName>
        <fullName evidence="2">Uncharacterized protein</fullName>
    </submittedName>
</protein>
<proteinExistence type="predicted"/>
<feature type="compositionally biased region" description="Polar residues" evidence="1">
    <location>
        <begin position="769"/>
        <end position="788"/>
    </location>
</feature>
<feature type="region of interest" description="Disordered" evidence="1">
    <location>
        <begin position="749"/>
        <end position="788"/>
    </location>
</feature>
<evidence type="ECO:0000313" key="3">
    <source>
        <dbReference type="Proteomes" id="UP000694255"/>
    </source>
</evidence>
<keyword evidence="3" id="KW-1185">Reference proteome</keyword>
<dbReference type="EMBL" id="JAGSYN010000077">
    <property type="protein sequence ID" value="KAG7664530.1"/>
    <property type="molecule type" value="Genomic_DNA"/>
</dbReference>